<dbReference type="EMBL" id="JRPN01000004">
    <property type="protein sequence ID" value="KGT80457.1"/>
    <property type="molecule type" value="Genomic_DNA"/>
</dbReference>
<evidence type="ECO:0000256" key="1">
    <source>
        <dbReference type="SAM" id="MobiDB-lite"/>
    </source>
</evidence>
<evidence type="ECO:0000313" key="3">
    <source>
        <dbReference type="Proteomes" id="UP000030377"/>
    </source>
</evidence>
<dbReference type="RefSeq" id="WP_041954484.1">
    <property type="nucleotide sequence ID" value="NZ_JRPN01000004.1"/>
</dbReference>
<gene>
    <name evidence="2" type="ORF">MA20_07655</name>
</gene>
<name>A0A0A3Y193_BRAJP</name>
<dbReference type="Proteomes" id="UP000030377">
    <property type="component" value="Unassembled WGS sequence"/>
</dbReference>
<dbReference type="AlphaFoldDB" id="A0A0A3Y193"/>
<comment type="caution">
    <text evidence="2">The sequence shown here is derived from an EMBL/GenBank/DDBJ whole genome shotgun (WGS) entry which is preliminary data.</text>
</comment>
<organism evidence="2 3">
    <name type="scientific">Bradyrhizobium japonicum</name>
    <dbReference type="NCBI Taxonomy" id="375"/>
    <lineage>
        <taxon>Bacteria</taxon>
        <taxon>Pseudomonadati</taxon>
        <taxon>Pseudomonadota</taxon>
        <taxon>Alphaproteobacteria</taxon>
        <taxon>Hyphomicrobiales</taxon>
        <taxon>Nitrobacteraceae</taxon>
        <taxon>Bradyrhizobium</taxon>
    </lineage>
</organism>
<evidence type="ECO:0000313" key="2">
    <source>
        <dbReference type="EMBL" id="KGT80457.1"/>
    </source>
</evidence>
<reference evidence="2 3" key="1">
    <citation type="submission" date="2014-09" db="EMBL/GenBank/DDBJ databases">
        <title>Draft genome of Bradyrhizobium japonicum Is-34.</title>
        <authorList>
            <person name="Tsurumaru H."/>
            <person name="Yamakawa T."/>
            <person name="Hashimoto S."/>
            <person name="Okizaki K."/>
            <person name="Kanesaki Y."/>
            <person name="Yoshikawa H."/>
            <person name="Yajima S."/>
        </authorList>
    </citation>
    <scope>NUCLEOTIDE SEQUENCE [LARGE SCALE GENOMIC DNA]</scope>
    <source>
        <strain evidence="2 3">Is-34</strain>
    </source>
</reference>
<accession>A0A0A3Y193</accession>
<sequence>MKSGLPSLKESSDAGSRCGSGIPPGLQRRCSPNVYAINHDLIVIRLASDGLSELNDLAIFLGYLDCRGR</sequence>
<protein>
    <submittedName>
        <fullName evidence="2">Uncharacterized protein</fullName>
    </submittedName>
</protein>
<proteinExistence type="predicted"/>
<feature type="region of interest" description="Disordered" evidence="1">
    <location>
        <begin position="1"/>
        <end position="27"/>
    </location>
</feature>